<organism evidence="1 2">
    <name type="scientific">Candidatus Onthenecus intestinigallinarum</name>
    <dbReference type="NCBI Taxonomy" id="2840875"/>
    <lineage>
        <taxon>Bacteria</taxon>
        <taxon>Bacillati</taxon>
        <taxon>Bacillota</taxon>
        <taxon>Clostridia</taxon>
        <taxon>Eubacteriales</taxon>
        <taxon>Candidatus Onthenecus</taxon>
    </lineage>
</organism>
<dbReference type="Pfam" id="PF12675">
    <property type="entry name" value="DUF3795"/>
    <property type="match status" value="1"/>
</dbReference>
<reference evidence="1" key="1">
    <citation type="submission" date="2020-10" db="EMBL/GenBank/DDBJ databases">
        <authorList>
            <person name="Gilroy R."/>
        </authorList>
    </citation>
    <scope>NUCLEOTIDE SEQUENCE</scope>
    <source>
        <strain evidence="1">ChiSxjej2B14-6234</strain>
    </source>
</reference>
<dbReference type="Proteomes" id="UP000886887">
    <property type="component" value="Unassembled WGS sequence"/>
</dbReference>
<gene>
    <name evidence="1" type="ORF">IAB73_07860</name>
</gene>
<accession>A0A9D0ZCT9</accession>
<comment type="caution">
    <text evidence="1">The sequence shown here is derived from an EMBL/GenBank/DDBJ whole genome shotgun (WGS) entry which is preliminary data.</text>
</comment>
<protein>
    <submittedName>
        <fullName evidence="1">DUF3795 domain-containing protein</fullName>
    </submittedName>
</protein>
<reference evidence="1" key="2">
    <citation type="journal article" date="2021" name="PeerJ">
        <title>Extensive microbial diversity within the chicken gut microbiome revealed by metagenomics and culture.</title>
        <authorList>
            <person name="Gilroy R."/>
            <person name="Ravi A."/>
            <person name="Getino M."/>
            <person name="Pursley I."/>
            <person name="Horton D.L."/>
            <person name="Alikhan N.F."/>
            <person name="Baker D."/>
            <person name="Gharbi K."/>
            <person name="Hall N."/>
            <person name="Watson M."/>
            <person name="Adriaenssens E.M."/>
            <person name="Foster-Nyarko E."/>
            <person name="Jarju S."/>
            <person name="Secka A."/>
            <person name="Antonio M."/>
            <person name="Oren A."/>
            <person name="Chaudhuri R.R."/>
            <person name="La Ragione R."/>
            <person name="Hildebrand F."/>
            <person name="Pallen M.J."/>
        </authorList>
    </citation>
    <scope>NUCLEOTIDE SEQUENCE</scope>
    <source>
        <strain evidence="1">ChiSxjej2B14-6234</strain>
    </source>
</reference>
<dbReference type="InterPro" id="IPR024227">
    <property type="entry name" value="DUF3795"/>
</dbReference>
<name>A0A9D0ZCT9_9FIRM</name>
<evidence type="ECO:0000313" key="1">
    <source>
        <dbReference type="EMBL" id="HIQ72103.1"/>
    </source>
</evidence>
<dbReference type="EMBL" id="DVFJ01000028">
    <property type="protein sequence ID" value="HIQ72103.1"/>
    <property type="molecule type" value="Genomic_DNA"/>
</dbReference>
<proteinExistence type="predicted"/>
<evidence type="ECO:0000313" key="2">
    <source>
        <dbReference type="Proteomes" id="UP000886887"/>
    </source>
</evidence>
<dbReference type="AlphaFoldDB" id="A0A9D0ZCT9"/>
<sequence length="143" mass="15533">MQETKRAVDTSRGIAPCGLCCFLCDEHPGCKGCLLQGCPSEADCGIRACCLSRGLQGCWQCADFPCGQGLFAQMRIVAFVRFARAYGVDTLTECLARNERRGVRYHHPGLLTGDYDACADERAVFGLLRDGPVEHEAPRDAAS</sequence>